<dbReference type="GO" id="GO:0005886">
    <property type="term" value="C:plasma membrane"/>
    <property type="evidence" value="ECO:0007669"/>
    <property type="project" value="UniProtKB-SubCell"/>
</dbReference>
<dbReference type="InParanoid" id="B4LNC7"/>
<sequence>MLNRKLRVLLIISYYHMLIYGLMPTTLKIGNCNLAIAKVSAGYMIYSVFLTVVLLLEVPCMMPGGLFSGYMRNNIVLQWALIVGLLVRIIAILSCYGLVWLQRQRLIQLYRDFLVHWRAHWQILCRVAGEESLERMQLILAGLLRRKLCINYAMLCCSILMQYRLLSSGNRLQLLMHAAAMLMVSVVRVGFFTLLLLLNHQFRAVQLSLQALCRRVRSRTQEDLRRIAAIHAEWVILARRAFSIYDVANASIFLNMFAVNVNILYHAVQFANQTIESDNWGFLIGDGLIVFNFWNSALIMNMVDSAINSCNDSAQLVKQFNDLYTLSPESEKELELFVIRLRNNRLVYRICGCVVLDKPACLGYLATVLCHVIFLMQFDLKRRYENGLTK</sequence>
<evidence type="ECO:0000256" key="5">
    <source>
        <dbReference type="ARBA" id="ARBA00023136"/>
    </source>
</evidence>
<keyword evidence="4 6" id="KW-1133">Transmembrane helix</keyword>
<proteinExistence type="inferred from homology"/>
<dbReference type="GO" id="GO:0050909">
    <property type="term" value="P:sensory perception of taste"/>
    <property type="evidence" value="ECO:0007669"/>
    <property type="project" value="InterPro"/>
</dbReference>
<feature type="transmembrane region" description="Helical" evidence="6">
    <location>
        <begin position="76"/>
        <end position="101"/>
    </location>
</feature>
<reference evidence="7 8" key="1">
    <citation type="journal article" date="2007" name="Nature">
        <title>Evolution of genes and genomes on the Drosophila phylogeny.</title>
        <authorList>
            <consortium name="Drosophila 12 Genomes Consortium"/>
            <person name="Clark A.G."/>
            <person name="Eisen M.B."/>
            <person name="Smith D.R."/>
            <person name="Bergman C.M."/>
            <person name="Oliver B."/>
            <person name="Markow T.A."/>
            <person name="Kaufman T.C."/>
            <person name="Kellis M."/>
            <person name="Gelbart W."/>
            <person name="Iyer V.N."/>
            <person name="Pollard D.A."/>
            <person name="Sackton T.B."/>
            <person name="Larracuente A.M."/>
            <person name="Singh N.D."/>
            <person name="Abad J.P."/>
            <person name="Abt D.N."/>
            <person name="Adryan B."/>
            <person name="Aguade M."/>
            <person name="Akashi H."/>
            <person name="Anderson W.W."/>
            <person name="Aquadro C.F."/>
            <person name="Ardell D.H."/>
            <person name="Arguello R."/>
            <person name="Artieri C.G."/>
            <person name="Barbash D.A."/>
            <person name="Barker D."/>
            <person name="Barsanti P."/>
            <person name="Batterham P."/>
            <person name="Batzoglou S."/>
            <person name="Begun D."/>
            <person name="Bhutkar A."/>
            <person name="Blanco E."/>
            <person name="Bosak S.A."/>
            <person name="Bradley R.K."/>
            <person name="Brand A.D."/>
            <person name="Brent M.R."/>
            <person name="Brooks A.N."/>
            <person name="Brown R.H."/>
            <person name="Butlin R.K."/>
            <person name="Caggese C."/>
            <person name="Calvi B.R."/>
            <person name="Bernardo de Carvalho A."/>
            <person name="Caspi A."/>
            <person name="Castrezana S."/>
            <person name="Celniker S.E."/>
            <person name="Chang J.L."/>
            <person name="Chapple C."/>
            <person name="Chatterji S."/>
            <person name="Chinwalla A."/>
            <person name="Civetta A."/>
            <person name="Clifton S.W."/>
            <person name="Comeron J.M."/>
            <person name="Costello J.C."/>
            <person name="Coyne J.A."/>
            <person name="Daub J."/>
            <person name="David R.G."/>
            <person name="Delcher A.L."/>
            <person name="Delehaunty K."/>
            <person name="Do C.B."/>
            <person name="Ebling H."/>
            <person name="Edwards K."/>
            <person name="Eickbush T."/>
            <person name="Evans J.D."/>
            <person name="Filipski A."/>
            <person name="Findeiss S."/>
            <person name="Freyhult E."/>
            <person name="Fulton L."/>
            <person name="Fulton R."/>
            <person name="Garcia A.C."/>
            <person name="Gardiner A."/>
            <person name="Garfield D.A."/>
            <person name="Garvin B.E."/>
            <person name="Gibson G."/>
            <person name="Gilbert D."/>
            <person name="Gnerre S."/>
            <person name="Godfrey J."/>
            <person name="Good R."/>
            <person name="Gotea V."/>
            <person name="Gravely B."/>
            <person name="Greenberg A.J."/>
            <person name="Griffiths-Jones S."/>
            <person name="Gross S."/>
            <person name="Guigo R."/>
            <person name="Gustafson E.A."/>
            <person name="Haerty W."/>
            <person name="Hahn M.W."/>
            <person name="Halligan D.L."/>
            <person name="Halpern A.L."/>
            <person name="Halter G.M."/>
            <person name="Han M.V."/>
            <person name="Heger A."/>
            <person name="Hillier L."/>
            <person name="Hinrichs A.S."/>
            <person name="Holmes I."/>
            <person name="Hoskins R.A."/>
            <person name="Hubisz M.J."/>
            <person name="Hultmark D."/>
            <person name="Huntley M.A."/>
            <person name="Jaffe D.B."/>
            <person name="Jagadeeshan S."/>
            <person name="Jeck W.R."/>
            <person name="Johnson J."/>
            <person name="Jones C.D."/>
            <person name="Jordan W.C."/>
            <person name="Karpen G.H."/>
            <person name="Kataoka E."/>
            <person name="Keightley P.D."/>
            <person name="Kheradpour P."/>
            <person name="Kirkness E.F."/>
            <person name="Koerich L.B."/>
            <person name="Kristiansen K."/>
            <person name="Kudrna D."/>
            <person name="Kulathinal R.J."/>
            <person name="Kumar S."/>
            <person name="Kwok R."/>
            <person name="Lander E."/>
            <person name="Langley C.H."/>
            <person name="Lapoint R."/>
            <person name="Lazzaro B.P."/>
            <person name="Lee S.J."/>
            <person name="Levesque L."/>
            <person name="Li R."/>
            <person name="Lin C.F."/>
            <person name="Lin M.F."/>
            <person name="Lindblad-Toh K."/>
            <person name="Llopart A."/>
            <person name="Long M."/>
            <person name="Low L."/>
            <person name="Lozovsky E."/>
            <person name="Lu J."/>
            <person name="Luo M."/>
            <person name="Machado C.A."/>
            <person name="Makalowski W."/>
            <person name="Marzo M."/>
            <person name="Matsuda M."/>
            <person name="Matzkin L."/>
            <person name="McAllister B."/>
            <person name="McBride C.S."/>
            <person name="McKernan B."/>
            <person name="McKernan K."/>
            <person name="Mendez-Lago M."/>
            <person name="Minx P."/>
            <person name="Mollenhauer M.U."/>
            <person name="Montooth K."/>
            <person name="Mount S.M."/>
            <person name="Mu X."/>
            <person name="Myers E."/>
            <person name="Negre B."/>
            <person name="Newfeld S."/>
            <person name="Nielsen R."/>
            <person name="Noor M.A."/>
            <person name="O'Grady P."/>
            <person name="Pachter L."/>
            <person name="Papaceit M."/>
            <person name="Parisi M.J."/>
            <person name="Parisi M."/>
            <person name="Parts L."/>
            <person name="Pedersen J.S."/>
            <person name="Pesole G."/>
            <person name="Phillippy A.M."/>
            <person name="Ponting C.P."/>
            <person name="Pop M."/>
            <person name="Porcelli D."/>
            <person name="Powell J.R."/>
            <person name="Prohaska S."/>
            <person name="Pruitt K."/>
            <person name="Puig M."/>
            <person name="Quesneville H."/>
            <person name="Ram K.R."/>
            <person name="Rand D."/>
            <person name="Rasmussen M.D."/>
            <person name="Reed L.K."/>
            <person name="Reenan R."/>
            <person name="Reily A."/>
            <person name="Remington K.A."/>
            <person name="Rieger T.T."/>
            <person name="Ritchie M.G."/>
            <person name="Robin C."/>
            <person name="Rogers Y.H."/>
            <person name="Rohde C."/>
            <person name="Rozas J."/>
            <person name="Rubenfield M.J."/>
            <person name="Ruiz A."/>
            <person name="Russo S."/>
            <person name="Salzberg S.L."/>
            <person name="Sanchez-Gracia A."/>
            <person name="Saranga D.J."/>
            <person name="Sato H."/>
            <person name="Schaeffer S.W."/>
            <person name="Schatz M.C."/>
            <person name="Schlenke T."/>
            <person name="Schwartz R."/>
            <person name="Segarra C."/>
            <person name="Singh R.S."/>
            <person name="Sirot L."/>
            <person name="Sirota M."/>
            <person name="Sisneros N.B."/>
            <person name="Smith C.D."/>
            <person name="Smith T.F."/>
            <person name="Spieth J."/>
            <person name="Stage D.E."/>
            <person name="Stark A."/>
            <person name="Stephan W."/>
            <person name="Strausberg R.L."/>
            <person name="Strempel S."/>
            <person name="Sturgill D."/>
            <person name="Sutton G."/>
            <person name="Sutton G.G."/>
            <person name="Tao W."/>
            <person name="Teichmann S."/>
            <person name="Tobari Y.N."/>
            <person name="Tomimura Y."/>
            <person name="Tsolas J.M."/>
            <person name="Valente V.L."/>
            <person name="Venter E."/>
            <person name="Venter J.C."/>
            <person name="Vicario S."/>
            <person name="Vieira F.G."/>
            <person name="Vilella A.J."/>
            <person name="Villasante A."/>
            <person name="Walenz B."/>
            <person name="Wang J."/>
            <person name="Wasserman M."/>
            <person name="Watts T."/>
            <person name="Wilson D."/>
            <person name="Wilson R.K."/>
            <person name="Wing R.A."/>
            <person name="Wolfner M.F."/>
            <person name="Wong A."/>
            <person name="Wong G.K."/>
            <person name="Wu C.I."/>
            <person name="Wu G."/>
            <person name="Yamamoto D."/>
            <person name="Yang H.P."/>
            <person name="Yang S.P."/>
            <person name="Yorke J.A."/>
            <person name="Yoshida K."/>
            <person name="Zdobnov E."/>
            <person name="Zhang P."/>
            <person name="Zhang Y."/>
            <person name="Zimin A.V."/>
            <person name="Baldwin J."/>
            <person name="Abdouelleil A."/>
            <person name="Abdulkadir J."/>
            <person name="Abebe A."/>
            <person name="Abera B."/>
            <person name="Abreu J."/>
            <person name="Acer S.C."/>
            <person name="Aftuck L."/>
            <person name="Alexander A."/>
            <person name="An P."/>
            <person name="Anderson E."/>
            <person name="Anderson S."/>
            <person name="Arachi H."/>
            <person name="Azer M."/>
            <person name="Bachantsang P."/>
            <person name="Barry A."/>
            <person name="Bayul T."/>
            <person name="Berlin A."/>
            <person name="Bessette D."/>
            <person name="Bloom T."/>
            <person name="Blye J."/>
            <person name="Boguslavskiy L."/>
            <person name="Bonnet C."/>
            <person name="Boukhgalter B."/>
            <person name="Bourzgui I."/>
            <person name="Brown A."/>
            <person name="Cahill P."/>
            <person name="Channer S."/>
            <person name="Cheshatsang Y."/>
            <person name="Chuda L."/>
            <person name="Citroen M."/>
            <person name="Collymore A."/>
            <person name="Cooke P."/>
            <person name="Costello M."/>
            <person name="D'Aco K."/>
            <person name="Daza R."/>
            <person name="De Haan G."/>
            <person name="DeGray S."/>
            <person name="DeMaso C."/>
            <person name="Dhargay N."/>
            <person name="Dooley K."/>
            <person name="Dooley E."/>
            <person name="Doricent M."/>
            <person name="Dorje P."/>
            <person name="Dorjee K."/>
            <person name="Dupes A."/>
            <person name="Elong R."/>
            <person name="Falk J."/>
            <person name="Farina A."/>
            <person name="Faro S."/>
            <person name="Ferguson D."/>
            <person name="Fisher S."/>
            <person name="Foley C.D."/>
            <person name="Franke A."/>
            <person name="Friedrich D."/>
            <person name="Gadbois L."/>
            <person name="Gearin G."/>
            <person name="Gearin C.R."/>
            <person name="Giannoukos G."/>
            <person name="Goode T."/>
            <person name="Graham J."/>
            <person name="Grandbois E."/>
            <person name="Grewal S."/>
            <person name="Gyaltsen K."/>
            <person name="Hafez N."/>
            <person name="Hagos B."/>
            <person name="Hall J."/>
            <person name="Henson C."/>
            <person name="Hollinger A."/>
            <person name="Honan T."/>
            <person name="Huard M.D."/>
            <person name="Hughes L."/>
            <person name="Hurhula B."/>
            <person name="Husby M.E."/>
            <person name="Kamat A."/>
            <person name="Kanga B."/>
            <person name="Kashin S."/>
            <person name="Khazanovich D."/>
            <person name="Kisner P."/>
            <person name="Lance K."/>
            <person name="Lara M."/>
            <person name="Lee W."/>
            <person name="Lennon N."/>
            <person name="Letendre F."/>
            <person name="LeVine R."/>
            <person name="Lipovsky A."/>
            <person name="Liu X."/>
            <person name="Liu J."/>
            <person name="Liu S."/>
            <person name="Lokyitsang T."/>
            <person name="Lokyitsang Y."/>
            <person name="Lubonja R."/>
            <person name="Lui A."/>
            <person name="MacDonald P."/>
            <person name="Magnisalis V."/>
            <person name="Maru K."/>
            <person name="Matthews C."/>
            <person name="McCusker W."/>
            <person name="McDonough S."/>
            <person name="Mehta T."/>
            <person name="Meldrim J."/>
            <person name="Meneus L."/>
            <person name="Mihai O."/>
            <person name="Mihalev A."/>
            <person name="Mihova T."/>
            <person name="Mittelman R."/>
            <person name="Mlenga V."/>
            <person name="Montmayeur A."/>
            <person name="Mulrain L."/>
            <person name="Navidi A."/>
            <person name="Naylor J."/>
            <person name="Negash T."/>
            <person name="Nguyen T."/>
            <person name="Nguyen N."/>
            <person name="Nicol R."/>
            <person name="Norbu C."/>
            <person name="Norbu N."/>
            <person name="Novod N."/>
            <person name="O'Neill B."/>
            <person name="Osman S."/>
            <person name="Markiewicz E."/>
            <person name="Oyono O.L."/>
            <person name="Patti C."/>
            <person name="Phunkhang P."/>
            <person name="Pierre F."/>
            <person name="Priest M."/>
            <person name="Raghuraman S."/>
            <person name="Rege F."/>
            <person name="Reyes R."/>
            <person name="Rise C."/>
            <person name="Rogov P."/>
            <person name="Ross K."/>
            <person name="Ryan E."/>
            <person name="Settipalli S."/>
            <person name="Shea T."/>
            <person name="Sherpa N."/>
            <person name="Shi L."/>
            <person name="Shih D."/>
            <person name="Sparrow T."/>
            <person name="Spaulding J."/>
            <person name="Stalker J."/>
            <person name="Stange-Thomann N."/>
            <person name="Stavropoulos S."/>
            <person name="Stone C."/>
            <person name="Strader C."/>
            <person name="Tesfaye S."/>
            <person name="Thomson T."/>
            <person name="Thoulutsang Y."/>
            <person name="Thoulutsang D."/>
            <person name="Topham K."/>
            <person name="Topping I."/>
            <person name="Tsamla T."/>
            <person name="Vassiliev H."/>
            <person name="Vo A."/>
            <person name="Wangchuk T."/>
            <person name="Wangdi T."/>
            <person name="Weiand M."/>
            <person name="Wilkinson J."/>
            <person name="Wilson A."/>
            <person name="Yadav S."/>
            <person name="Young G."/>
            <person name="Yu Q."/>
            <person name="Zembek L."/>
            <person name="Zhong D."/>
            <person name="Zimmer A."/>
            <person name="Zwirko Z."/>
            <person name="Jaffe D.B."/>
            <person name="Alvarez P."/>
            <person name="Brockman W."/>
            <person name="Butler J."/>
            <person name="Chin C."/>
            <person name="Gnerre S."/>
            <person name="Grabherr M."/>
            <person name="Kleber M."/>
            <person name="Mauceli E."/>
            <person name="MacCallum I."/>
        </authorList>
    </citation>
    <scope>NUCLEOTIDE SEQUENCE [LARGE SCALE GENOMIC DNA]</scope>
    <source>
        <strain evidence="8">Tucson 15010-1051.87</strain>
    </source>
</reference>
<evidence type="ECO:0000256" key="2">
    <source>
        <dbReference type="ARBA" id="ARBA00022475"/>
    </source>
</evidence>
<keyword evidence="2 6" id="KW-1003">Cell membrane</keyword>
<dbReference type="OMA" id="CNNTGQQ"/>
<dbReference type="GO" id="GO:0007165">
    <property type="term" value="P:signal transduction"/>
    <property type="evidence" value="ECO:0007669"/>
    <property type="project" value="UniProtKB-KW"/>
</dbReference>
<keyword evidence="3 6" id="KW-0812">Transmembrane</keyword>
<evidence type="ECO:0000256" key="6">
    <source>
        <dbReference type="RuleBase" id="RU363108"/>
    </source>
</evidence>
<dbReference type="PhylomeDB" id="B4LNC7"/>
<evidence type="ECO:0000256" key="3">
    <source>
        <dbReference type="ARBA" id="ARBA00022692"/>
    </source>
</evidence>
<dbReference type="KEGG" id="dvi:6626656"/>
<evidence type="ECO:0000256" key="4">
    <source>
        <dbReference type="ARBA" id="ARBA00022989"/>
    </source>
</evidence>
<dbReference type="EMBL" id="CH940648">
    <property type="protein sequence ID" value="EDW61079.1"/>
    <property type="molecule type" value="Genomic_DNA"/>
</dbReference>
<comment type="similarity">
    <text evidence="6">Belongs to the insect chemoreceptor superfamily. Gustatory receptor (GR) family.</text>
</comment>
<accession>B4LNC7</accession>
<feature type="transmembrane region" description="Helical" evidence="6">
    <location>
        <begin position="247"/>
        <end position="268"/>
    </location>
</feature>
<feature type="transmembrane region" description="Helical" evidence="6">
    <location>
        <begin position="148"/>
        <end position="166"/>
    </location>
</feature>
<protein>
    <recommendedName>
        <fullName evidence="6">Gustatory receptor</fullName>
    </recommendedName>
</protein>
<dbReference type="Pfam" id="PF08395">
    <property type="entry name" value="7tm_7"/>
    <property type="match status" value="1"/>
</dbReference>
<evidence type="ECO:0000313" key="7">
    <source>
        <dbReference type="EMBL" id="EDW61079.1"/>
    </source>
</evidence>
<comment type="function">
    <text evidence="6">Gustatory receptor which mediates acceptance or avoidance behavior, depending on its substrates.</text>
</comment>
<comment type="subcellular location">
    <subcellularLocation>
        <location evidence="1 6">Cell membrane</location>
        <topology evidence="1 6">Multi-pass membrane protein</topology>
    </subcellularLocation>
</comment>
<feature type="transmembrane region" description="Helical" evidence="6">
    <location>
        <begin position="6"/>
        <end position="23"/>
    </location>
</feature>
<evidence type="ECO:0000313" key="8">
    <source>
        <dbReference type="Proteomes" id="UP000008792"/>
    </source>
</evidence>
<feature type="transmembrane region" description="Helical" evidence="6">
    <location>
        <begin position="35"/>
        <end position="56"/>
    </location>
</feature>
<dbReference type="FunCoup" id="B4LNC7">
    <property type="interactions" value="9"/>
</dbReference>
<gene>
    <name evidence="7" type="primary">Dvir\GJ20503</name>
    <name evidence="7" type="ORF">Dvir_GJ20503</name>
</gene>
<name>B4LNC7_DROVI</name>
<dbReference type="OrthoDB" id="7883063at2759"/>
<keyword evidence="6" id="KW-0675">Receptor</keyword>
<evidence type="ECO:0000256" key="1">
    <source>
        <dbReference type="ARBA" id="ARBA00004651"/>
    </source>
</evidence>
<feature type="transmembrane region" description="Helical" evidence="6">
    <location>
        <begin position="280"/>
        <end position="299"/>
    </location>
</feature>
<keyword evidence="5 6" id="KW-0472">Membrane</keyword>
<dbReference type="InterPro" id="IPR013604">
    <property type="entry name" value="7TM_chemorcpt"/>
</dbReference>
<keyword evidence="6" id="KW-0807">Transducer</keyword>
<keyword evidence="8" id="KW-1185">Reference proteome</keyword>
<dbReference type="Proteomes" id="UP000008792">
    <property type="component" value="Unassembled WGS sequence"/>
</dbReference>
<dbReference type="eggNOG" id="ENOG502TCED">
    <property type="taxonomic scope" value="Eukaryota"/>
</dbReference>
<feature type="transmembrane region" description="Helical" evidence="6">
    <location>
        <begin position="178"/>
        <end position="198"/>
    </location>
</feature>
<organism evidence="7 8">
    <name type="scientific">Drosophila virilis</name>
    <name type="common">Fruit fly</name>
    <dbReference type="NCBI Taxonomy" id="7244"/>
    <lineage>
        <taxon>Eukaryota</taxon>
        <taxon>Metazoa</taxon>
        <taxon>Ecdysozoa</taxon>
        <taxon>Arthropoda</taxon>
        <taxon>Hexapoda</taxon>
        <taxon>Insecta</taxon>
        <taxon>Pterygota</taxon>
        <taxon>Neoptera</taxon>
        <taxon>Endopterygota</taxon>
        <taxon>Diptera</taxon>
        <taxon>Brachycera</taxon>
        <taxon>Muscomorpha</taxon>
        <taxon>Ephydroidea</taxon>
        <taxon>Drosophilidae</taxon>
        <taxon>Drosophila</taxon>
    </lineage>
</organism>
<dbReference type="HOGENOM" id="CLU_059805_0_0_1"/>
<dbReference type="AlphaFoldDB" id="B4LNC7"/>